<proteinExistence type="predicted"/>
<keyword evidence="2" id="KW-1185">Reference proteome</keyword>
<accession>U4LDB7</accession>
<dbReference type="Proteomes" id="UP000018144">
    <property type="component" value="Unassembled WGS sequence"/>
</dbReference>
<reference evidence="1 2" key="1">
    <citation type="journal article" date="2013" name="PLoS Genet.">
        <title>The genome and development-dependent transcriptomes of Pyronema confluens: a window into fungal evolution.</title>
        <authorList>
            <person name="Traeger S."/>
            <person name="Altegoer F."/>
            <person name="Freitag M."/>
            <person name="Gabaldon T."/>
            <person name="Kempken F."/>
            <person name="Kumar A."/>
            <person name="Marcet-Houben M."/>
            <person name="Poggeler S."/>
            <person name="Stajich J.E."/>
            <person name="Nowrousian M."/>
        </authorList>
    </citation>
    <scope>NUCLEOTIDE SEQUENCE [LARGE SCALE GENOMIC DNA]</scope>
    <source>
        <strain evidence="2">CBS 100304</strain>
        <tissue evidence="1">Vegetative mycelium</tissue>
    </source>
</reference>
<protein>
    <submittedName>
        <fullName evidence="1">Uncharacterized protein</fullName>
    </submittedName>
</protein>
<evidence type="ECO:0000313" key="2">
    <source>
        <dbReference type="Proteomes" id="UP000018144"/>
    </source>
</evidence>
<dbReference type="EMBL" id="HF935418">
    <property type="protein sequence ID" value="CCX30109.1"/>
    <property type="molecule type" value="Genomic_DNA"/>
</dbReference>
<gene>
    <name evidence="1" type="ORF">PCON_08135</name>
</gene>
<evidence type="ECO:0000313" key="1">
    <source>
        <dbReference type="EMBL" id="CCX30109.1"/>
    </source>
</evidence>
<name>U4LDB7_PYROM</name>
<sequence length="52" mass="6114">MHILVHDPSLTTKSTTKHISQNQVHLFSLTLFNDVLYAQKNALIYCRYCIHR</sequence>
<dbReference type="AlphaFoldDB" id="U4LDB7"/>
<organism evidence="1 2">
    <name type="scientific">Pyronema omphalodes (strain CBS 100304)</name>
    <name type="common">Pyronema confluens</name>
    <dbReference type="NCBI Taxonomy" id="1076935"/>
    <lineage>
        <taxon>Eukaryota</taxon>
        <taxon>Fungi</taxon>
        <taxon>Dikarya</taxon>
        <taxon>Ascomycota</taxon>
        <taxon>Pezizomycotina</taxon>
        <taxon>Pezizomycetes</taxon>
        <taxon>Pezizales</taxon>
        <taxon>Pyronemataceae</taxon>
        <taxon>Pyronema</taxon>
    </lineage>
</organism>